<sequence>MTQNSFEMKRFMAPLTHSKEGYFYYTSAEIRQPKYSSRTAMRCIYAGFMNHVSKTARLRKMC</sequence>
<reference evidence="1" key="2">
    <citation type="journal article" date="2023" name="Science">
        <title>Genomic signatures of disease resistance in endangered staghorn corals.</title>
        <authorList>
            <person name="Vollmer S.V."/>
            <person name="Selwyn J.D."/>
            <person name="Despard B.A."/>
            <person name="Roesel C.L."/>
        </authorList>
    </citation>
    <scope>NUCLEOTIDE SEQUENCE</scope>
    <source>
        <strain evidence="1">K2</strain>
    </source>
</reference>
<accession>A0AAD9QDX4</accession>
<evidence type="ECO:0000313" key="2">
    <source>
        <dbReference type="Proteomes" id="UP001249851"/>
    </source>
</evidence>
<protein>
    <submittedName>
        <fullName evidence="1">Uncharacterized protein</fullName>
    </submittedName>
</protein>
<organism evidence="1 2">
    <name type="scientific">Acropora cervicornis</name>
    <name type="common">Staghorn coral</name>
    <dbReference type="NCBI Taxonomy" id="6130"/>
    <lineage>
        <taxon>Eukaryota</taxon>
        <taxon>Metazoa</taxon>
        <taxon>Cnidaria</taxon>
        <taxon>Anthozoa</taxon>
        <taxon>Hexacorallia</taxon>
        <taxon>Scleractinia</taxon>
        <taxon>Astrocoeniina</taxon>
        <taxon>Acroporidae</taxon>
        <taxon>Acropora</taxon>
    </lineage>
</organism>
<dbReference type="AlphaFoldDB" id="A0AAD9QDX4"/>
<comment type="caution">
    <text evidence="1">The sequence shown here is derived from an EMBL/GenBank/DDBJ whole genome shotgun (WGS) entry which is preliminary data.</text>
</comment>
<proteinExistence type="predicted"/>
<dbReference type="EMBL" id="JARQWQ010000040">
    <property type="protein sequence ID" value="KAK2559492.1"/>
    <property type="molecule type" value="Genomic_DNA"/>
</dbReference>
<dbReference type="Proteomes" id="UP001249851">
    <property type="component" value="Unassembled WGS sequence"/>
</dbReference>
<keyword evidence="2" id="KW-1185">Reference proteome</keyword>
<evidence type="ECO:0000313" key="1">
    <source>
        <dbReference type="EMBL" id="KAK2559492.1"/>
    </source>
</evidence>
<name>A0AAD9QDX4_ACRCE</name>
<reference evidence="1" key="1">
    <citation type="journal article" date="2023" name="G3 (Bethesda)">
        <title>Whole genome assembly and annotation of the endangered Caribbean coral Acropora cervicornis.</title>
        <authorList>
            <person name="Selwyn J.D."/>
            <person name="Vollmer S.V."/>
        </authorList>
    </citation>
    <scope>NUCLEOTIDE SEQUENCE</scope>
    <source>
        <strain evidence="1">K2</strain>
    </source>
</reference>
<gene>
    <name evidence="1" type="ORF">P5673_018136</name>
</gene>